<evidence type="ECO:0000256" key="4">
    <source>
        <dbReference type="ARBA" id="ARBA00022989"/>
    </source>
</evidence>
<feature type="transmembrane region" description="Helical" evidence="6">
    <location>
        <begin position="153"/>
        <end position="175"/>
    </location>
</feature>
<dbReference type="SUPFAM" id="SSF103481">
    <property type="entry name" value="Multidrug resistance efflux transporter EmrE"/>
    <property type="match status" value="2"/>
</dbReference>
<feature type="domain" description="EamA" evidence="7">
    <location>
        <begin position="155"/>
        <end position="291"/>
    </location>
</feature>
<evidence type="ECO:0000313" key="9">
    <source>
        <dbReference type="Proteomes" id="UP000020218"/>
    </source>
</evidence>
<dbReference type="GO" id="GO:0016020">
    <property type="term" value="C:membrane"/>
    <property type="evidence" value="ECO:0007669"/>
    <property type="project" value="UniProtKB-SubCell"/>
</dbReference>
<feature type="domain" description="EamA" evidence="7">
    <location>
        <begin position="13"/>
        <end position="143"/>
    </location>
</feature>
<comment type="caution">
    <text evidence="8">The sequence shown here is derived from an EMBL/GenBank/DDBJ whole genome shotgun (WGS) entry which is preliminary data.</text>
</comment>
<keyword evidence="5 6" id="KW-0472">Membrane</keyword>
<evidence type="ECO:0000256" key="5">
    <source>
        <dbReference type="ARBA" id="ARBA00023136"/>
    </source>
</evidence>
<dbReference type="STRING" id="1454001.AW08_01330"/>
<name>A0A011NU44_9PROT</name>
<evidence type="ECO:0000259" key="7">
    <source>
        <dbReference type="Pfam" id="PF00892"/>
    </source>
</evidence>
<feature type="transmembrane region" description="Helical" evidence="6">
    <location>
        <begin position="247"/>
        <end position="269"/>
    </location>
</feature>
<dbReference type="EMBL" id="JFAX01000006">
    <property type="protein sequence ID" value="EXI68112.1"/>
    <property type="molecule type" value="Genomic_DNA"/>
</dbReference>
<organism evidence="8 9">
    <name type="scientific">Candidatus Accumulibacter adjunctus</name>
    <dbReference type="NCBI Taxonomy" id="1454001"/>
    <lineage>
        <taxon>Bacteria</taxon>
        <taxon>Pseudomonadati</taxon>
        <taxon>Pseudomonadota</taxon>
        <taxon>Betaproteobacteria</taxon>
        <taxon>Candidatus Accumulibacter</taxon>
    </lineage>
</organism>
<feature type="transmembrane region" description="Helical" evidence="6">
    <location>
        <begin position="187"/>
        <end position="206"/>
    </location>
</feature>
<feature type="transmembrane region" description="Helical" evidence="6">
    <location>
        <begin position="128"/>
        <end position="147"/>
    </location>
</feature>
<dbReference type="InterPro" id="IPR000620">
    <property type="entry name" value="EamA_dom"/>
</dbReference>
<keyword evidence="9" id="KW-1185">Reference proteome</keyword>
<evidence type="ECO:0000256" key="3">
    <source>
        <dbReference type="ARBA" id="ARBA00022692"/>
    </source>
</evidence>
<dbReference type="AlphaFoldDB" id="A0A011NU44"/>
<keyword evidence="3 6" id="KW-0812">Transmembrane</keyword>
<dbReference type="Proteomes" id="UP000020218">
    <property type="component" value="Unassembled WGS sequence"/>
</dbReference>
<evidence type="ECO:0000256" key="2">
    <source>
        <dbReference type="ARBA" id="ARBA00007362"/>
    </source>
</evidence>
<evidence type="ECO:0000256" key="1">
    <source>
        <dbReference type="ARBA" id="ARBA00004141"/>
    </source>
</evidence>
<protein>
    <submittedName>
        <fullName evidence="8">Amino-acid metabolite efflux pump</fullName>
    </submittedName>
</protein>
<gene>
    <name evidence="8" type="primary">eamA</name>
    <name evidence="8" type="ORF">AW08_01330</name>
</gene>
<feature type="transmembrane region" description="Helical" evidence="6">
    <location>
        <begin position="39"/>
        <end position="57"/>
    </location>
</feature>
<feature type="transmembrane region" description="Helical" evidence="6">
    <location>
        <begin position="275"/>
        <end position="294"/>
    </location>
</feature>
<proteinExistence type="inferred from homology"/>
<dbReference type="PANTHER" id="PTHR32322">
    <property type="entry name" value="INNER MEMBRANE TRANSPORTER"/>
    <property type="match status" value="1"/>
</dbReference>
<comment type="subcellular location">
    <subcellularLocation>
        <location evidence="1">Membrane</location>
        <topology evidence="1">Multi-pass membrane protein</topology>
    </subcellularLocation>
</comment>
<feature type="transmembrane region" description="Helical" evidence="6">
    <location>
        <begin position="69"/>
        <end position="90"/>
    </location>
</feature>
<sequence>MDRRTPPGVAAFALMLLLCATWGFQQVTIKIASEGISPVLQAGLRSAIALLLLLGWARWRRLPLAEADGTLRCGLLAGLLFALEFVFIYVGLSYTTASRMIVVLYTAPCFTVLGLHLFVAGERMRWRHFLGVALAFAGIVLAFAGGSGSRPDAWIGDLLGLLAALGWAATTVLIRATSLATISASKVLFYQLAVSTLFMLPLSPLLGESGIGKLSGPVLLALAYQGVIVAFASYLTWFWLLTRYLTAGLSVFSFLTPLFGVAFGVLLLGDRLTPGFVVAAICVSMGIVLVNLPVQRQGDAAG</sequence>
<dbReference type="Pfam" id="PF00892">
    <property type="entry name" value="EamA"/>
    <property type="match status" value="2"/>
</dbReference>
<reference evidence="8" key="1">
    <citation type="submission" date="2014-02" db="EMBL/GenBank/DDBJ databases">
        <title>Expanding our view of genomic diversity in Candidatus Accumulibacter clades.</title>
        <authorList>
            <person name="Skennerton C.T."/>
            <person name="Barr J.J."/>
            <person name="Slater F.R."/>
            <person name="Bond P.L."/>
            <person name="Tyson G.W."/>
        </authorList>
    </citation>
    <scope>NUCLEOTIDE SEQUENCE [LARGE SCALE GENOMIC DNA]</scope>
</reference>
<feature type="transmembrane region" description="Helical" evidence="6">
    <location>
        <begin position="218"/>
        <end position="240"/>
    </location>
</feature>
<comment type="similarity">
    <text evidence="2">Belongs to the EamA transporter family.</text>
</comment>
<evidence type="ECO:0000313" key="8">
    <source>
        <dbReference type="EMBL" id="EXI68112.1"/>
    </source>
</evidence>
<dbReference type="InterPro" id="IPR037185">
    <property type="entry name" value="EmrE-like"/>
</dbReference>
<dbReference type="PANTHER" id="PTHR32322:SF2">
    <property type="entry name" value="EAMA DOMAIN-CONTAINING PROTEIN"/>
    <property type="match status" value="1"/>
</dbReference>
<keyword evidence="4 6" id="KW-1133">Transmembrane helix</keyword>
<dbReference type="InterPro" id="IPR050638">
    <property type="entry name" value="AA-Vitamin_Transporters"/>
</dbReference>
<evidence type="ECO:0000256" key="6">
    <source>
        <dbReference type="SAM" id="Phobius"/>
    </source>
</evidence>
<accession>A0A011NU44</accession>
<dbReference type="PATRIC" id="fig|1454001.3.peg.1380"/>
<feature type="transmembrane region" description="Helical" evidence="6">
    <location>
        <begin position="102"/>
        <end position="121"/>
    </location>
</feature>